<evidence type="ECO:0000256" key="1">
    <source>
        <dbReference type="ARBA" id="ARBA00001974"/>
    </source>
</evidence>
<dbReference type="Gene3D" id="3.50.50.60">
    <property type="entry name" value="FAD/NAD(P)-binding domain"/>
    <property type="match status" value="1"/>
</dbReference>
<evidence type="ECO:0000313" key="8">
    <source>
        <dbReference type="EMBL" id="MBM6703889.1"/>
    </source>
</evidence>
<evidence type="ECO:0000313" key="9">
    <source>
        <dbReference type="Proteomes" id="UP000715095"/>
    </source>
</evidence>
<keyword evidence="3" id="KW-0274">FAD</keyword>
<dbReference type="Pfam" id="PF00890">
    <property type="entry name" value="FAD_binding_2"/>
    <property type="match status" value="1"/>
</dbReference>
<name>A0ABS2DRC8_9BURK</name>
<dbReference type="Gene3D" id="3.90.700.10">
    <property type="entry name" value="Succinate dehydrogenase/fumarate reductase flavoprotein, catalytic domain"/>
    <property type="match status" value="1"/>
</dbReference>
<keyword evidence="4" id="KW-0560">Oxidoreductase</keyword>
<dbReference type="Proteomes" id="UP000715095">
    <property type="component" value="Unassembled WGS sequence"/>
</dbReference>
<dbReference type="PANTHER" id="PTHR43400">
    <property type="entry name" value="FUMARATE REDUCTASE"/>
    <property type="match status" value="1"/>
</dbReference>
<feature type="compositionally biased region" description="Polar residues" evidence="5">
    <location>
        <begin position="243"/>
        <end position="261"/>
    </location>
</feature>
<keyword evidence="6" id="KW-0732">Signal</keyword>
<keyword evidence="9" id="KW-1185">Reference proteome</keyword>
<dbReference type="RefSeq" id="WP_205102357.1">
    <property type="nucleotide sequence ID" value="NZ_JACJJC010000006.1"/>
</dbReference>
<feature type="region of interest" description="Disordered" evidence="5">
    <location>
        <begin position="243"/>
        <end position="278"/>
    </location>
</feature>
<dbReference type="InterPro" id="IPR027477">
    <property type="entry name" value="Succ_DH/fumarate_Rdtase_cat_sf"/>
</dbReference>
<reference evidence="8 9" key="1">
    <citation type="journal article" date="2021" name="Sci. Rep.">
        <title>The distribution of antibiotic resistance genes in chicken gut microbiota commensals.</title>
        <authorList>
            <person name="Juricova H."/>
            <person name="Matiasovicova J."/>
            <person name="Kubasova T."/>
            <person name="Cejkova D."/>
            <person name="Rychlik I."/>
        </authorList>
    </citation>
    <scope>NUCLEOTIDE SEQUENCE [LARGE SCALE GENOMIC DNA]</scope>
    <source>
        <strain evidence="8 9">An829</strain>
    </source>
</reference>
<comment type="caution">
    <text evidence="8">The sequence shown here is derived from an EMBL/GenBank/DDBJ whole genome shotgun (WGS) entry which is preliminary data.</text>
</comment>
<evidence type="ECO:0000256" key="6">
    <source>
        <dbReference type="SAM" id="SignalP"/>
    </source>
</evidence>
<comment type="cofactor">
    <cofactor evidence="1">
        <name>FAD</name>
        <dbReference type="ChEBI" id="CHEBI:57692"/>
    </cofactor>
</comment>
<sequence length="555" mass="59156">MTNAARRALFLRVTRLSALAGAARMLPVLPLLSAPLASAADETPIDVLIAGSGLAGLAAAVAARESGARRVVVLEKLPVAGGHGLVSSGSFAAALPDARDATEEATAAQRRLETLEAVVAAELSAYRPSDAAVESFYRDMLEAGGDTVKPELARKVARESWDALCWLAALGVDWSPEVFQAVGSPARRNVSTGSSQAGLDYVRALMRRARALGVEIRFETEALEIVRTPDGRAAGLKMRQQSVLNPTTADEANTPDPSTQRLAHAMSEPNAAEREKRAPENVRIIPARAVVLATGGFGANLAMRRRFAPDVPARFATTANPTGNMFDGATGDGIRMAEALGAGLIGMADIQIMPYSGGRLLNFVGGEIWLNAEGRRFARTGLLFRELRGEILKQPEGIMWALSDSSTPKGATLGTKLDQGIVQRANSLEEAAFGMKMRADVLKQTIDDWNRAVDRGWDDVFNVPLIGTRIEEPPFYYGLERFSVHYTSGGIEIDTRAAVLDRSGRPIEGLFAAGETTGGVHGHDRIGGASITDCIVFGRTAGRSAAHFAMRNTDR</sequence>
<accession>A0ABS2DRC8</accession>
<evidence type="ECO:0000256" key="2">
    <source>
        <dbReference type="ARBA" id="ARBA00022630"/>
    </source>
</evidence>
<feature type="chain" id="PRO_5045677131" evidence="6">
    <location>
        <begin position="40"/>
        <end position="555"/>
    </location>
</feature>
<keyword evidence="2" id="KW-0285">Flavoprotein</keyword>
<dbReference type="InterPro" id="IPR003953">
    <property type="entry name" value="FAD-dep_OxRdtase_2_FAD-bd"/>
</dbReference>
<proteinExistence type="predicted"/>
<gene>
    <name evidence="8" type="ORF">H6A60_05245</name>
</gene>
<organism evidence="8 9">
    <name type="scientific">Sutterella massiliensis</name>
    <dbReference type="NCBI Taxonomy" id="1816689"/>
    <lineage>
        <taxon>Bacteria</taxon>
        <taxon>Pseudomonadati</taxon>
        <taxon>Pseudomonadota</taxon>
        <taxon>Betaproteobacteria</taxon>
        <taxon>Burkholderiales</taxon>
        <taxon>Sutterellaceae</taxon>
        <taxon>Sutterella</taxon>
    </lineage>
</organism>
<evidence type="ECO:0000256" key="4">
    <source>
        <dbReference type="ARBA" id="ARBA00023002"/>
    </source>
</evidence>
<feature type="signal peptide" evidence="6">
    <location>
        <begin position="1"/>
        <end position="39"/>
    </location>
</feature>
<protein>
    <submittedName>
        <fullName evidence="8">FAD-dependent oxidoreductase</fullName>
    </submittedName>
</protein>
<dbReference type="SUPFAM" id="SSF51905">
    <property type="entry name" value="FAD/NAD(P)-binding domain"/>
    <property type="match status" value="1"/>
</dbReference>
<dbReference type="PANTHER" id="PTHR43400:SF7">
    <property type="entry name" value="FAD-DEPENDENT OXIDOREDUCTASE 2 FAD BINDING DOMAIN-CONTAINING PROTEIN"/>
    <property type="match status" value="1"/>
</dbReference>
<dbReference type="InterPro" id="IPR050315">
    <property type="entry name" value="FAD-oxidoreductase_2"/>
</dbReference>
<feature type="domain" description="FAD-dependent oxidoreductase 2 FAD-binding" evidence="7">
    <location>
        <begin position="46"/>
        <end position="531"/>
    </location>
</feature>
<dbReference type="InterPro" id="IPR036188">
    <property type="entry name" value="FAD/NAD-bd_sf"/>
</dbReference>
<dbReference type="SUPFAM" id="SSF56425">
    <property type="entry name" value="Succinate dehydrogenase/fumarate reductase flavoprotein, catalytic domain"/>
    <property type="match status" value="1"/>
</dbReference>
<evidence type="ECO:0000256" key="5">
    <source>
        <dbReference type="SAM" id="MobiDB-lite"/>
    </source>
</evidence>
<dbReference type="EMBL" id="JACJJC010000006">
    <property type="protein sequence ID" value="MBM6703889.1"/>
    <property type="molecule type" value="Genomic_DNA"/>
</dbReference>
<evidence type="ECO:0000259" key="7">
    <source>
        <dbReference type="Pfam" id="PF00890"/>
    </source>
</evidence>
<evidence type="ECO:0000256" key="3">
    <source>
        <dbReference type="ARBA" id="ARBA00022827"/>
    </source>
</evidence>